<dbReference type="SUPFAM" id="SSF56815">
    <property type="entry name" value="Sec1/munc18-like (SM) proteins"/>
    <property type="match status" value="1"/>
</dbReference>
<dbReference type="Proteomes" id="UP000054324">
    <property type="component" value="Unassembled WGS sequence"/>
</dbReference>
<keyword evidence="3" id="KW-1185">Reference proteome</keyword>
<dbReference type="Gene3D" id="3.40.50.1910">
    <property type="match status" value="1"/>
</dbReference>
<evidence type="ECO:0000313" key="3">
    <source>
        <dbReference type="Proteomes" id="UP000054324"/>
    </source>
</evidence>
<dbReference type="InterPro" id="IPR001619">
    <property type="entry name" value="Sec1-like"/>
</dbReference>
<accession>A0A074YYK0</accession>
<comment type="similarity">
    <text evidence="1">Belongs to the STXBP/unc-18/SEC1 family.</text>
</comment>
<dbReference type="CTD" id="20330340"/>
<sequence length="98" mass="10467">MMSFADPLLAVAGYQSEILKSARRPLAPLAQPLPLLSANQPVVVVFPGGCTYGEVAALRFAAARRRWQLLIVTSCLITSRELLQQAGQAVVTTSNTGQ</sequence>
<feature type="non-terminal residue" evidence="2">
    <location>
        <position position="98"/>
    </location>
</feature>
<dbReference type="GO" id="GO:0016192">
    <property type="term" value="P:vesicle-mediated transport"/>
    <property type="evidence" value="ECO:0007669"/>
    <property type="project" value="InterPro"/>
</dbReference>
<reference evidence="2 3" key="1">
    <citation type="submission" date="2013-11" db="EMBL/GenBank/DDBJ databases">
        <title>Opisthorchis viverrini - life in the bile duct.</title>
        <authorList>
            <person name="Young N.D."/>
            <person name="Nagarajan N."/>
            <person name="Lin S.J."/>
            <person name="Korhonen P.K."/>
            <person name="Jex A.R."/>
            <person name="Hall R.S."/>
            <person name="Safavi-Hemami H."/>
            <person name="Kaewkong W."/>
            <person name="Bertrand D."/>
            <person name="Gao S."/>
            <person name="Seet Q."/>
            <person name="Wongkham S."/>
            <person name="Teh B.T."/>
            <person name="Wongkham C."/>
            <person name="Intapan P.M."/>
            <person name="Maleewong W."/>
            <person name="Yang X."/>
            <person name="Hu M."/>
            <person name="Wang Z."/>
            <person name="Hofmann A."/>
            <person name="Sternberg P.W."/>
            <person name="Tan P."/>
            <person name="Wang J."/>
            <person name="Gasser R.B."/>
        </authorList>
    </citation>
    <scope>NUCLEOTIDE SEQUENCE [LARGE SCALE GENOMIC DNA]</scope>
</reference>
<dbReference type="STRING" id="6198.A0A074YYK0"/>
<dbReference type="InterPro" id="IPR036045">
    <property type="entry name" value="Sec1-like_sf"/>
</dbReference>
<dbReference type="GeneID" id="20330340"/>
<dbReference type="AlphaFoldDB" id="A0A074YYK0"/>
<gene>
    <name evidence="2" type="ORF">T265_16175</name>
</gene>
<name>A0A074YYK0_OPIVI</name>
<proteinExistence type="inferred from homology"/>
<dbReference type="InterPro" id="IPR027482">
    <property type="entry name" value="Sec1-like_dom2"/>
</dbReference>
<dbReference type="KEGG" id="ovi:T265_16175"/>
<dbReference type="RefSeq" id="XP_009177986.1">
    <property type="nucleotide sequence ID" value="XM_009179722.1"/>
</dbReference>
<dbReference type="OrthoDB" id="10262528at2759"/>
<dbReference type="Pfam" id="PF00995">
    <property type="entry name" value="Sec1"/>
    <property type="match status" value="1"/>
</dbReference>
<evidence type="ECO:0000313" key="2">
    <source>
        <dbReference type="EMBL" id="KER18267.1"/>
    </source>
</evidence>
<dbReference type="EMBL" id="KL604901">
    <property type="protein sequence ID" value="KER18267.1"/>
    <property type="molecule type" value="Genomic_DNA"/>
</dbReference>
<protein>
    <submittedName>
        <fullName evidence="2">Uncharacterized protein</fullName>
    </submittedName>
</protein>
<organism evidence="2 3">
    <name type="scientific">Opisthorchis viverrini</name>
    <name type="common">Southeast Asian liver fluke</name>
    <dbReference type="NCBI Taxonomy" id="6198"/>
    <lineage>
        <taxon>Eukaryota</taxon>
        <taxon>Metazoa</taxon>
        <taxon>Spiralia</taxon>
        <taxon>Lophotrochozoa</taxon>
        <taxon>Platyhelminthes</taxon>
        <taxon>Trematoda</taxon>
        <taxon>Digenea</taxon>
        <taxon>Opisthorchiida</taxon>
        <taxon>Opisthorchiata</taxon>
        <taxon>Opisthorchiidae</taxon>
        <taxon>Opisthorchis</taxon>
    </lineage>
</organism>
<evidence type="ECO:0000256" key="1">
    <source>
        <dbReference type="ARBA" id="ARBA00009884"/>
    </source>
</evidence>